<dbReference type="Proteomes" id="UP000026991">
    <property type="component" value="Segment"/>
</dbReference>
<dbReference type="RefSeq" id="YP_009045081.1">
    <property type="nucleotide sequence ID" value="NC_024392.1"/>
</dbReference>
<reference evidence="2 3" key="1">
    <citation type="journal article" date="2014" name="Appl. Environ. Microbiol.">
        <title>Comparative genomic and morphological analysis of Listeria phages isolated from farm environments.</title>
        <authorList>
            <person name="Denes T."/>
            <person name="Vongkamjan K."/>
            <person name="Ackermann H.W."/>
            <person name="Moreno Switt A.I."/>
            <person name="Wiedmann M."/>
            <person name="den Bakker H.C."/>
        </authorList>
    </citation>
    <scope>NUCLEOTIDE SEQUENCE [LARGE SCALE GENOMIC DNA]</scope>
</reference>
<evidence type="ECO:0000313" key="2">
    <source>
        <dbReference type="EMBL" id="AHL18615.1"/>
    </source>
</evidence>
<protein>
    <recommendedName>
        <fullName evidence="4">DNA replication inhibitor</fullName>
    </recommendedName>
</protein>
<dbReference type="GeneID" id="19736199"/>
<sequence length="74" mass="8911">MPSKQYYKMLVEDLEKENKSLLDELETSAKHEEKLNAEITEYKRQIFEMKKKDSQSPNHLYVDGKQLAMHIFYE</sequence>
<dbReference type="OrthoDB" id="21597at10239"/>
<dbReference type="EMBL" id="KJ094021">
    <property type="protein sequence ID" value="AHL18615.1"/>
    <property type="molecule type" value="Genomic_DNA"/>
</dbReference>
<evidence type="ECO:0008006" key="4">
    <source>
        <dbReference type="Google" id="ProtNLM"/>
    </source>
</evidence>
<feature type="coiled-coil region" evidence="1">
    <location>
        <begin position="4"/>
        <end position="52"/>
    </location>
</feature>
<evidence type="ECO:0000313" key="3">
    <source>
        <dbReference type="Proteomes" id="UP000026991"/>
    </source>
</evidence>
<dbReference type="KEGG" id="vg:19736199"/>
<proteinExistence type="predicted"/>
<name>A0A059T7R7_9CAUD</name>
<evidence type="ECO:0000256" key="1">
    <source>
        <dbReference type="SAM" id="Coils"/>
    </source>
</evidence>
<organism evidence="2 3">
    <name type="scientific">Listeria phage LP-114</name>
    <dbReference type="NCBI Taxonomy" id="1458857"/>
    <lineage>
        <taxon>Viruses</taxon>
        <taxon>Duplodnaviria</taxon>
        <taxon>Heunggongvirae</taxon>
        <taxon>Uroviricota</taxon>
        <taxon>Caudoviricetes</taxon>
        <taxon>Homburgvirus</taxon>
        <taxon>Homburgvirus LP114</taxon>
    </lineage>
</organism>
<accession>A0A059T7R7</accession>
<keyword evidence="3" id="KW-1185">Reference proteome</keyword>
<gene>
    <name evidence="2" type="ORF">LP114_027</name>
</gene>
<keyword evidence="1" id="KW-0175">Coiled coil</keyword>